<dbReference type="Proteomes" id="UP000315783">
    <property type="component" value="Unassembled WGS sequence"/>
</dbReference>
<evidence type="ECO:0000313" key="2">
    <source>
        <dbReference type="Proteomes" id="UP000315783"/>
    </source>
</evidence>
<dbReference type="AlphaFoldDB" id="A0A545UKX3"/>
<organism evidence="1 2">
    <name type="scientific">Cordyceps javanica</name>
    <dbReference type="NCBI Taxonomy" id="43265"/>
    <lineage>
        <taxon>Eukaryota</taxon>
        <taxon>Fungi</taxon>
        <taxon>Dikarya</taxon>
        <taxon>Ascomycota</taxon>
        <taxon>Pezizomycotina</taxon>
        <taxon>Sordariomycetes</taxon>
        <taxon>Hypocreomycetidae</taxon>
        <taxon>Hypocreales</taxon>
        <taxon>Cordycipitaceae</taxon>
        <taxon>Cordyceps</taxon>
    </lineage>
</organism>
<evidence type="ECO:0000313" key="1">
    <source>
        <dbReference type="EMBL" id="TQV90104.1"/>
    </source>
</evidence>
<comment type="caution">
    <text evidence="1">The sequence shown here is derived from an EMBL/GenBank/DDBJ whole genome shotgun (WGS) entry which is preliminary data.</text>
</comment>
<gene>
    <name evidence="1" type="ORF">IF1G_11244</name>
</gene>
<dbReference type="EMBL" id="SPUK01000037">
    <property type="protein sequence ID" value="TQV90104.1"/>
    <property type="molecule type" value="Genomic_DNA"/>
</dbReference>
<accession>A0A545UKX3</accession>
<protein>
    <submittedName>
        <fullName evidence="1">Uncharacterized protein</fullName>
    </submittedName>
</protein>
<sequence>MDRGLKLHMAEVEFDMSDLWGSGLRMGFFVKAFGARAPLGWIADQLFRDVFHVGSFSLQGASGGVTIRVADGGSTYLSMSNIEAIREGTDTSVVDWWLTSDDFMGSVEDYHHWREIMEEALLDGQMEPAVYEEDGFAAWQRRLEEAIEAEAVRIGL</sequence>
<reference evidence="1 2" key="1">
    <citation type="journal article" date="2019" name="Appl. Microbiol. Biotechnol.">
        <title>Genome sequence of Isaria javanica and comparative genome analysis insights into family S53 peptidase evolution in fungal entomopathogens.</title>
        <authorList>
            <person name="Lin R."/>
            <person name="Zhang X."/>
            <person name="Xin B."/>
            <person name="Zou M."/>
            <person name="Gao Y."/>
            <person name="Qin F."/>
            <person name="Hu Q."/>
            <person name="Xie B."/>
            <person name="Cheng X."/>
        </authorList>
    </citation>
    <scope>NUCLEOTIDE SEQUENCE [LARGE SCALE GENOMIC DNA]</scope>
    <source>
        <strain evidence="1 2">IJ1G</strain>
    </source>
</reference>
<name>A0A545UKX3_9HYPO</name>
<keyword evidence="2" id="KW-1185">Reference proteome</keyword>
<proteinExistence type="predicted"/>